<dbReference type="AlphaFoldDB" id="A0AA39Q1L8"/>
<dbReference type="InterPro" id="IPR057739">
    <property type="entry name" value="Glyco_hydro_29_N"/>
</dbReference>
<dbReference type="GO" id="GO:0005975">
    <property type="term" value="P:carbohydrate metabolic process"/>
    <property type="evidence" value="ECO:0007669"/>
    <property type="project" value="InterPro"/>
</dbReference>
<dbReference type="Proteomes" id="UP001175228">
    <property type="component" value="Unassembled WGS sequence"/>
</dbReference>
<proteinExistence type="predicted"/>
<accession>A0AA39Q1L8</accession>
<dbReference type="Gene3D" id="3.20.20.80">
    <property type="entry name" value="Glycosidases"/>
    <property type="match status" value="1"/>
</dbReference>
<name>A0AA39Q1L8_9AGAR</name>
<keyword evidence="4" id="KW-1185">Reference proteome</keyword>
<dbReference type="Pfam" id="PF18759">
    <property type="entry name" value="Plavaka"/>
    <property type="match status" value="1"/>
</dbReference>
<evidence type="ECO:0000259" key="2">
    <source>
        <dbReference type="Pfam" id="PF01120"/>
    </source>
</evidence>
<evidence type="ECO:0000313" key="4">
    <source>
        <dbReference type="Proteomes" id="UP001175228"/>
    </source>
</evidence>
<feature type="domain" description="Glycoside hydrolase family 29 N-terminal" evidence="2">
    <location>
        <begin position="841"/>
        <end position="909"/>
    </location>
</feature>
<feature type="region of interest" description="Disordered" evidence="1">
    <location>
        <begin position="445"/>
        <end position="467"/>
    </location>
</feature>
<evidence type="ECO:0000256" key="1">
    <source>
        <dbReference type="SAM" id="MobiDB-lite"/>
    </source>
</evidence>
<dbReference type="InterPro" id="IPR041078">
    <property type="entry name" value="Plavaka"/>
</dbReference>
<protein>
    <recommendedName>
        <fullName evidence="2">Glycoside hydrolase family 29 N-terminal domain-containing protein</fullName>
    </recommendedName>
</protein>
<feature type="compositionally biased region" description="Acidic residues" evidence="1">
    <location>
        <begin position="450"/>
        <end position="467"/>
    </location>
</feature>
<sequence length="949" mass="106903">MEPHTGNIFWEIQTALPTGGKPICYIIYADKTRLSLFGTVQGYPVIVRLGNLPSHIRNGQGVGGGHVIGWLLIIKEEAKHKDKPYYADFKRAVWHKAFEFILSPIKGKSKLGAWVQVAGGTEMTPCHLYLFPTIMILSADYEEQCMMALTQGCKAKFLCNVCLVPLKELYQANKTYPLRSSAEAQKLYEEVAKIRGATDRNAYLKAFGLRFIKNTFWDIVHCDEIKNRILKLGPSFSQEADELLEAFPSWRDLYHFKQGFMNVSFTDGRKYEALTKQLIFIVHAIFVAAKDRIGHILLRALCVYMELDVYASLTLHTSDSLRDGRARIPILASLIEEYEKAVHDEDEAMRRAAINARKTLKETKIKDWNFPKAHSHQHLFDDIEAKGVTLNYNTKPNESMHGSFKESYQCRTNFKNVDEQILRVDDWYNAMAYLRHQINHHDKIKKEFPDDQVAEGETGAEDEDEDELVLASRSANSNADYTAATSLHGRRGKGGGKLSMAEVEAKAMDNSDFHGFQTCLSTHMKKHFESHPEELPLDNGIPAEFAGFECQDQISSYGMVKVNYSSVIDWCFTTDILQCSPNFHNRPCYDFVLLKTDQGPMFAQLVLVFECVVHGTTYPLMLVRPFGEAVGPITRKDRDLGFYRVRNKIESDPLIVSIYSVIRGTLLIKDVNNQGGWPVKDYFVVDMIDADMFLRMQKLSYVGKATDVLLLGTLCVFSPAPILQRLKATIQIINKSLPIFLDGAIRGGVADVAISTAAIINNSALASGAFPPSYEVTTSTPPPYDAIDTLVQNDIYTIDMVKPAPLYSTQYTISLEDVGMAGFMCSGLATIFEEDVEAVDINWGLYSVPAFAPSSTYVEWYDWSLHQDPNTYRKNAVYDDFIVNFTASNFDSEWLQLIDDVGARYFVLVIVRNIMMASQTLHMRLARNSQGGEASSPSEDILFSAEVVD</sequence>
<comment type="caution">
    <text evidence="3">The sequence shown here is derived from an EMBL/GenBank/DDBJ whole genome shotgun (WGS) entry which is preliminary data.</text>
</comment>
<dbReference type="EMBL" id="JAUEPU010000022">
    <property type="protein sequence ID" value="KAK0493985.1"/>
    <property type="molecule type" value="Genomic_DNA"/>
</dbReference>
<evidence type="ECO:0000313" key="3">
    <source>
        <dbReference type="EMBL" id="KAK0493985.1"/>
    </source>
</evidence>
<reference evidence="3" key="1">
    <citation type="submission" date="2023-06" db="EMBL/GenBank/DDBJ databases">
        <authorList>
            <consortium name="Lawrence Berkeley National Laboratory"/>
            <person name="Ahrendt S."/>
            <person name="Sahu N."/>
            <person name="Indic B."/>
            <person name="Wong-Bajracharya J."/>
            <person name="Merenyi Z."/>
            <person name="Ke H.-M."/>
            <person name="Monk M."/>
            <person name="Kocsube S."/>
            <person name="Drula E."/>
            <person name="Lipzen A."/>
            <person name="Balint B."/>
            <person name="Henrissat B."/>
            <person name="Andreopoulos B."/>
            <person name="Martin F.M."/>
            <person name="Harder C.B."/>
            <person name="Rigling D."/>
            <person name="Ford K.L."/>
            <person name="Foster G.D."/>
            <person name="Pangilinan J."/>
            <person name="Papanicolaou A."/>
            <person name="Barry K."/>
            <person name="LaButti K."/>
            <person name="Viragh M."/>
            <person name="Koriabine M."/>
            <person name="Yan M."/>
            <person name="Riley R."/>
            <person name="Champramary S."/>
            <person name="Plett K.L."/>
            <person name="Tsai I.J."/>
            <person name="Slot J."/>
            <person name="Sipos G."/>
            <person name="Plett J."/>
            <person name="Nagy L.G."/>
            <person name="Grigoriev I.V."/>
        </authorList>
    </citation>
    <scope>NUCLEOTIDE SEQUENCE</scope>
    <source>
        <strain evidence="3">HWK02</strain>
    </source>
</reference>
<organism evidence="3 4">
    <name type="scientific">Armillaria luteobubalina</name>
    <dbReference type="NCBI Taxonomy" id="153913"/>
    <lineage>
        <taxon>Eukaryota</taxon>
        <taxon>Fungi</taxon>
        <taxon>Dikarya</taxon>
        <taxon>Basidiomycota</taxon>
        <taxon>Agaricomycotina</taxon>
        <taxon>Agaricomycetes</taxon>
        <taxon>Agaricomycetidae</taxon>
        <taxon>Agaricales</taxon>
        <taxon>Marasmiineae</taxon>
        <taxon>Physalacriaceae</taxon>
        <taxon>Armillaria</taxon>
    </lineage>
</organism>
<dbReference type="InterPro" id="IPR017853">
    <property type="entry name" value="GH"/>
</dbReference>
<dbReference type="GO" id="GO:0004560">
    <property type="term" value="F:alpha-L-fucosidase activity"/>
    <property type="evidence" value="ECO:0007669"/>
    <property type="project" value="UniProtKB-EC"/>
</dbReference>
<gene>
    <name evidence="3" type="ORF">EDD18DRAFT_1355937</name>
</gene>
<dbReference type="Pfam" id="PF01120">
    <property type="entry name" value="Alpha_L_fucos"/>
    <property type="match status" value="1"/>
</dbReference>
<dbReference type="SUPFAM" id="SSF51445">
    <property type="entry name" value="(Trans)glycosidases"/>
    <property type="match status" value="1"/>
</dbReference>